<sequence>MSSITRAVSPHVSEPADGLWSNCLVVGGVAYLSGMTARDRQMKAVEGLDEYEQSRIIFTKLQNLVEAAGGRASDIVKLTIFVTDISRRELVWKARQEFFSGNFPACSLVQVAALAEPSIKVEIEGIAHIGAGAG</sequence>
<dbReference type="InterPro" id="IPR035959">
    <property type="entry name" value="RutC-like_sf"/>
</dbReference>
<evidence type="ECO:0000313" key="2">
    <source>
        <dbReference type="EMBL" id="QCI67022.1"/>
    </source>
</evidence>
<dbReference type="Pfam" id="PF01042">
    <property type="entry name" value="Ribonuc_L-PSP"/>
    <property type="match status" value="1"/>
</dbReference>
<dbReference type="PANTHER" id="PTHR11803">
    <property type="entry name" value="2-IMINOBUTANOATE/2-IMINOPROPANOATE DEAMINASE RIDA"/>
    <property type="match status" value="1"/>
</dbReference>
<protein>
    <submittedName>
        <fullName evidence="2">RidA family protein</fullName>
    </submittedName>
</protein>
<organism evidence="2 3">
    <name type="scientific">Phreatobacter stygius</name>
    <dbReference type="NCBI Taxonomy" id="1940610"/>
    <lineage>
        <taxon>Bacteria</taxon>
        <taxon>Pseudomonadati</taxon>
        <taxon>Pseudomonadota</taxon>
        <taxon>Alphaproteobacteria</taxon>
        <taxon>Hyphomicrobiales</taxon>
        <taxon>Phreatobacteraceae</taxon>
        <taxon>Phreatobacter</taxon>
    </lineage>
</organism>
<gene>
    <name evidence="2" type="ORF">E8M01_23900</name>
</gene>
<evidence type="ECO:0000256" key="1">
    <source>
        <dbReference type="ARBA" id="ARBA00010552"/>
    </source>
</evidence>
<comment type="similarity">
    <text evidence="1">Belongs to the RutC family.</text>
</comment>
<dbReference type="InterPro" id="IPR006175">
    <property type="entry name" value="YjgF/YER057c/UK114"/>
</dbReference>
<dbReference type="OrthoDB" id="9809792at2"/>
<dbReference type="GO" id="GO:0005829">
    <property type="term" value="C:cytosol"/>
    <property type="evidence" value="ECO:0007669"/>
    <property type="project" value="TreeGrafter"/>
</dbReference>
<keyword evidence="3" id="KW-1185">Reference proteome</keyword>
<dbReference type="RefSeq" id="WP_136962460.1">
    <property type="nucleotide sequence ID" value="NZ_CP039690.1"/>
</dbReference>
<name>A0A4D7BGN3_9HYPH</name>
<dbReference type="PANTHER" id="PTHR11803:SF58">
    <property type="entry name" value="PROTEIN HMF1-RELATED"/>
    <property type="match status" value="1"/>
</dbReference>
<dbReference type="GO" id="GO:0019239">
    <property type="term" value="F:deaminase activity"/>
    <property type="evidence" value="ECO:0007669"/>
    <property type="project" value="TreeGrafter"/>
</dbReference>
<dbReference type="KEGG" id="pstg:E8M01_23900"/>
<accession>A0A4D7BGN3</accession>
<dbReference type="SUPFAM" id="SSF55298">
    <property type="entry name" value="YjgF-like"/>
    <property type="match status" value="1"/>
</dbReference>
<evidence type="ECO:0000313" key="3">
    <source>
        <dbReference type="Proteomes" id="UP000298781"/>
    </source>
</evidence>
<dbReference type="AlphaFoldDB" id="A0A4D7BGN3"/>
<dbReference type="CDD" id="cd00448">
    <property type="entry name" value="YjgF_YER057c_UK114_family"/>
    <property type="match status" value="1"/>
</dbReference>
<dbReference type="EMBL" id="CP039690">
    <property type="protein sequence ID" value="QCI67022.1"/>
    <property type="molecule type" value="Genomic_DNA"/>
</dbReference>
<proteinExistence type="inferred from homology"/>
<dbReference type="Proteomes" id="UP000298781">
    <property type="component" value="Chromosome"/>
</dbReference>
<dbReference type="Gene3D" id="3.30.1330.40">
    <property type="entry name" value="RutC-like"/>
    <property type="match status" value="1"/>
</dbReference>
<reference evidence="2 3" key="1">
    <citation type="submission" date="2019-04" db="EMBL/GenBank/DDBJ databases">
        <title>Phreatobacter aquaticus sp. nov.</title>
        <authorList>
            <person name="Choi A."/>
        </authorList>
    </citation>
    <scope>NUCLEOTIDE SEQUENCE [LARGE SCALE GENOMIC DNA]</scope>
    <source>
        <strain evidence="2 3">KCTC 52518</strain>
    </source>
</reference>